<reference evidence="2" key="1">
    <citation type="submission" date="2020-02" db="EMBL/GenBank/DDBJ databases">
        <authorList>
            <person name="Meier V. D."/>
        </authorList>
    </citation>
    <scope>NUCLEOTIDE SEQUENCE</scope>
    <source>
        <strain evidence="2">AVDCRST_MAG57</strain>
    </source>
</reference>
<feature type="compositionally biased region" description="Basic residues" evidence="1">
    <location>
        <begin position="328"/>
        <end position="337"/>
    </location>
</feature>
<accession>A0A6J4IZ98</accession>
<feature type="region of interest" description="Disordered" evidence="1">
    <location>
        <begin position="1"/>
        <end position="247"/>
    </location>
</feature>
<feature type="compositionally biased region" description="Basic and acidic residues" evidence="1">
    <location>
        <begin position="51"/>
        <end position="78"/>
    </location>
</feature>
<feature type="compositionally biased region" description="Basic residues" evidence="1">
    <location>
        <begin position="210"/>
        <end position="246"/>
    </location>
</feature>
<proteinExistence type="predicted"/>
<feature type="compositionally biased region" description="Basic residues" evidence="1">
    <location>
        <begin position="79"/>
        <end position="95"/>
    </location>
</feature>
<feature type="region of interest" description="Disordered" evidence="1">
    <location>
        <begin position="260"/>
        <end position="289"/>
    </location>
</feature>
<protein>
    <submittedName>
        <fullName evidence="2">tRNA-dihydrouridine synthase DusB</fullName>
    </submittedName>
</protein>
<feature type="compositionally biased region" description="Basic and acidic residues" evidence="1">
    <location>
        <begin position="27"/>
        <end position="37"/>
    </location>
</feature>
<feature type="region of interest" description="Disordered" evidence="1">
    <location>
        <begin position="310"/>
        <end position="386"/>
    </location>
</feature>
<evidence type="ECO:0000256" key="1">
    <source>
        <dbReference type="SAM" id="MobiDB-lite"/>
    </source>
</evidence>
<feature type="non-terminal residue" evidence="2">
    <location>
        <position position="1"/>
    </location>
</feature>
<dbReference type="EMBL" id="CADCTI010000230">
    <property type="protein sequence ID" value="CAA9262910.1"/>
    <property type="molecule type" value="Genomic_DNA"/>
</dbReference>
<feature type="compositionally biased region" description="Low complexity" evidence="1">
    <location>
        <begin position="359"/>
        <end position="377"/>
    </location>
</feature>
<name>A0A6J4IZ98_9ACTN</name>
<feature type="compositionally biased region" description="Basic residues" evidence="1">
    <location>
        <begin position="162"/>
        <end position="202"/>
    </location>
</feature>
<feature type="compositionally biased region" description="Basic and acidic residues" evidence="1">
    <location>
        <begin position="149"/>
        <end position="161"/>
    </location>
</feature>
<evidence type="ECO:0000313" key="2">
    <source>
        <dbReference type="EMBL" id="CAA9262910.1"/>
    </source>
</evidence>
<gene>
    <name evidence="2" type="ORF">AVDCRST_MAG57-2759</name>
</gene>
<organism evidence="2">
    <name type="scientific">uncultured Blastococcus sp</name>
    <dbReference type="NCBI Taxonomy" id="217144"/>
    <lineage>
        <taxon>Bacteria</taxon>
        <taxon>Bacillati</taxon>
        <taxon>Actinomycetota</taxon>
        <taxon>Actinomycetes</taxon>
        <taxon>Geodermatophilales</taxon>
        <taxon>Geodermatophilaceae</taxon>
        <taxon>Blastococcus</taxon>
        <taxon>environmental samples</taxon>
    </lineage>
</organism>
<feature type="non-terminal residue" evidence="2">
    <location>
        <position position="386"/>
    </location>
</feature>
<feature type="compositionally biased region" description="Basic residues" evidence="1">
    <location>
        <begin position="344"/>
        <end position="354"/>
    </location>
</feature>
<dbReference type="AlphaFoldDB" id="A0A6J4IZ98"/>
<sequence length="386" mass="42658">DQHARADDDGTAAAEAGCARRRPGGRARADGRHHEPGLPHAVPGVRGRPLRLRDDHHAGAGGAQREDAAHGPGHDRRAGRVLRPALRRRPGHRGTRGRDAGRRTRRRHPPGAHRPELRLPGAQGDPQGRGIGAALAAGAVPRHRPVGRPRREGRPGHGQDPHRHRRRPRHLPRRRPDRPGRGRGRHHPARAHRRPALQRHRRLGPDRPAGRGRRHPRAGQRRHLGGRRRPAHGRRDRVRRRGHRARLSGPAVVVRRPRRRLRRDAAPRAAVAARGGRGHVPARHAPGGRARRAAWLQRLPQARRLVPQGLLGGVRRPPGAGDGEQPRRAGRVARAHSRPALSARRPRCTARAHHAAPTGVPARGLAGRPRRPAAAGGRRTRREWRV</sequence>